<evidence type="ECO:0000313" key="1">
    <source>
        <dbReference type="EMBL" id="PHV70867.1"/>
    </source>
</evidence>
<keyword evidence="2" id="KW-1185">Reference proteome</keyword>
<organism evidence="1 2">
    <name type="scientific">Sporanaerobium hydrogeniformans</name>
    <dbReference type="NCBI Taxonomy" id="3072179"/>
    <lineage>
        <taxon>Bacteria</taxon>
        <taxon>Bacillati</taxon>
        <taxon>Bacillota</taxon>
        <taxon>Clostridia</taxon>
        <taxon>Lachnospirales</taxon>
        <taxon>Lachnospiraceae</taxon>
        <taxon>Sporanaerobium</taxon>
    </lineage>
</organism>
<gene>
    <name evidence="1" type="primary">sppA</name>
    <name evidence="1" type="ORF">CS063_08690</name>
</gene>
<evidence type="ECO:0000313" key="2">
    <source>
        <dbReference type="Proteomes" id="UP000224460"/>
    </source>
</evidence>
<accession>A0AC61DE08</accession>
<reference evidence="1" key="1">
    <citation type="submission" date="2017-10" db="EMBL/GenBank/DDBJ databases">
        <title>Genome sequence of cellulolytic Lachnospiraceae bacterium XHS1971 isolated from hotspring sediment.</title>
        <authorList>
            <person name="Vasudevan G."/>
            <person name="Joshi A.J."/>
            <person name="Hivarkar S."/>
            <person name="Lanjekar V.B."/>
            <person name="Dhakephalkar P.K."/>
            <person name="Dagar S."/>
        </authorList>
    </citation>
    <scope>NUCLEOTIDE SEQUENCE</scope>
    <source>
        <strain evidence="1">XHS1971</strain>
    </source>
</reference>
<protein>
    <submittedName>
        <fullName evidence="1">Signal peptide peptidase SppA</fullName>
    </submittedName>
</protein>
<name>A0AC61DE08_9FIRM</name>
<comment type="caution">
    <text evidence="1">The sequence shown here is derived from an EMBL/GenBank/DDBJ whole genome shotgun (WGS) entry which is preliminary data.</text>
</comment>
<sequence>MGSVIKNMLGVNAGKLSNLDATNHVIKTVAKGESIDVIYVEGVIGGEASGFGAVGYDHNWTLQTIDQLINSDQNKAIMLYVNSPGGGVYESDELYLKLKEYKEKTGRPVYAYMAQTAASGGYYICMAADKVFANRMTMTGSIGVIMSLLDTSELEGKLGIKTENIVSGKNKAMGNPLTQEQREILQSMIDETYGIFVDIVAENRELSREKVVELADGRVYSAYQAKEQALIDEVATYEAALESLKKDNDLYGCEVNDQVRELTFFETLFGTMSQKLSKASEFAAVRDYLENNNNGKLMYYYRP</sequence>
<proteinExistence type="predicted"/>
<dbReference type="Proteomes" id="UP000224460">
    <property type="component" value="Unassembled WGS sequence"/>
</dbReference>
<dbReference type="EMBL" id="PEDL01000007">
    <property type="protein sequence ID" value="PHV70867.1"/>
    <property type="molecule type" value="Genomic_DNA"/>
</dbReference>